<evidence type="ECO:0000313" key="3">
    <source>
        <dbReference type="EMBL" id="TWG34685.1"/>
    </source>
</evidence>
<accession>A0A561XEY6</accession>
<protein>
    <submittedName>
        <fullName evidence="3">tRNA (Cmo5U34)-methyltransferase</fullName>
    </submittedName>
</protein>
<sequence>MGRHAPVRPSRQHHRHTTRHMTHPHTPSAFTDPAAVARYAEGPRRNVPGYDGLLRMSRILLAERVPAHGRVLVVGAGGGLELEDMALAHPGWRFDGVDPSQPMLDLAAQRLQSAGVSGDRVALYHGYVQTAPAGPFDGATCLLTLHFVPREERVPTLVEIRRRLKPGAPLVVAHLSVADGAGPGGDGGAGERDLWLSRYAAFQVASGVALEHAARARDKVAAELAVLTPEEDEAVLREAGFGDVRMFYMGFAFRGWVARVGS</sequence>
<dbReference type="GO" id="GO:0032259">
    <property type="term" value="P:methylation"/>
    <property type="evidence" value="ECO:0007669"/>
    <property type="project" value="UniProtKB-KW"/>
</dbReference>
<dbReference type="Proteomes" id="UP000321485">
    <property type="component" value="Unassembled WGS sequence"/>
</dbReference>
<name>A0A561XEY6_ACIDE</name>
<keyword evidence="3" id="KW-0489">Methyltransferase</keyword>
<proteinExistence type="predicted"/>
<dbReference type="PANTHER" id="PTHR43464:SF58">
    <property type="entry name" value="BLR7975 PROTEIN"/>
    <property type="match status" value="1"/>
</dbReference>
<feature type="domain" description="Methyltransferase" evidence="2">
    <location>
        <begin position="71"/>
        <end position="167"/>
    </location>
</feature>
<feature type="compositionally biased region" description="Basic residues" evidence="1">
    <location>
        <begin position="1"/>
        <end position="23"/>
    </location>
</feature>
<reference evidence="3 4" key="1">
    <citation type="journal article" date="2015" name="Stand. Genomic Sci.">
        <title>Genomic Encyclopedia of Bacterial and Archaeal Type Strains, Phase III: the genomes of soil and plant-associated and newly described type strains.</title>
        <authorList>
            <person name="Whitman W.B."/>
            <person name="Woyke T."/>
            <person name="Klenk H.P."/>
            <person name="Zhou Y."/>
            <person name="Lilburn T.G."/>
            <person name="Beck B.J."/>
            <person name="De Vos P."/>
            <person name="Vandamme P."/>
            <person name="Eisen J.A."/>
            <person name="Garrity G."/>
            <person name="Hugenholtz P."/>
            <person name="Kyrpides N.C."/>
        </authorList>
    </citation>
    <scope>NUCLEOTIDE SEQUENCE [LARGE SCALE GENOMIC DNA]</scope>
    <source>
        <strain evidence="3 4">DSM 64</strain>
    </source>
</reference>
<dbReference type="GO" id="GO:0008168">
    <property type="term" value="F:methyltransferase activity"/>
    <property type="evidence" value="ECO:0007669"/>
    <property type="project" value="UniProtKB-KW"/>
</dbReference>
<dbReference type="PANTHER" id="PTHR43464">
    <property type="entry name" value="METHYLTRANSFERASE"/>
    <property type="match status" value="1"/>
</dbReference>
<comment type="caution">
    <text evidence="3">The sequence shown here is derived from an EMBL/GenBank/DDBJ whole genome shotgun (WGS) entry which is preliminary data.</text>
</comment>
<dbReference type="InterPro" id="IPR041698">
    <property type="entry name" value="Methyltransf_25"/>
</dbReference>
<keyword evidence="3" id="KW-0808">Transferase</keyword>
<organism evidence="3 4">
    <name type="scientific">Acidovorax delafieldii</name>
    <name type="common">Pseudomonas delafieldii</name>
    <dbReference type="NCBI Taxonomy" id="47920"/>
    <lineage>
        <taxon>Bacteria</taxon>
        <taxon>Pseudomonadati</taxon>
        <taxon>Pseudomonadota</taxon>
        <taxon>Betaproteobacteria</taxon>
        <taxon>Burkholderiales</taxon>
        <taxon>Comamonadaceae</taxon>
        <taxon>Acidovorax</taxon>
    </lineage>
</organism>
<evidence type="ECO:0000313" key="4">
    <source>
        <dbReference type="Proteomes" id="UP000321485"/>
    </source>
</evidence>
<evidence type="ECO:0000256" key="1">
    <source>
        <dbReference type="SAM" id="MobiDB-lite"/>
    </source>
</evidence>
<dbReference type="Pfam" id="PF13649">
    <property type="entry name" value="Methyltransf_25"/>
    <property type="match status" value="1"/>
</dbReference>
<dbReference type="AlphaFoldDB" id="A0A561XEY6"/>
<dbReference type="SUPFAM" id="SSF53335">
    <property type="entry name" value="S-adenosyl-L-methionine-dependent methyltransferases"/>
    <property type="match status" value="1"/>
</dbReference>
<dbReference type="InterPro" id="IPR029063">
    <property type="entry name" value="SAM-dependent_MTases_sf"/>
</dbReference>
<dbReference type="CDD" id="cd02440">
    <property type="entry name" value="AdoMet_MTases"/>
    <property type="match status" value="1"/>
</dbReference>
<gene>
    <name evidence="3" type="ORF">ATF69_3690</name>
</gene>
<feature type="region of interest" description="Disordered" evidence="1">
    <location>
        <begin position="1"/>
        <end position="30"/>
    </location>
</feature>
<dbReference type="Gene3D" id="3.40.50.150">
    <property type="entry name" value="Vaccinia Virus protein VP39"/>
    <property type="match status" value="1"/>
</dbReference>
<dbReference type="EMBL" id="VJWE01000016">
    <property type="protein sequence ID" value="TWG34685.1"/>
    <property type="molecule type" value="Genomic_DNA"/>
</dbReference>
<evidence type="ECO:0000259" key="2">
    <source>
        <dbReference type="Pfam" id="PF13649"/>
    </source>
</evidence>